<accession>A0ABW5A919</accession>
<feature type="signal peptide" evidence="1">
    <location>
        <begin position="1"/>
        <end position="19"/>
    </location>
</feature>
<dbReference type="Gene3D" id="3.40.50.11550">
    <property type="match status" value="2"/>
</dbReference>
<evidence type="ECO:0000259" key="2">
    <source>
        <dbReference type="Pfam" id="PF04187"/>
    </source>
</evidence>
<proteinExistence type="predicted"/>
<protein>
    <submittedName>
        <fullName evidence="3">ChaN family lipoprotein</fullName>
    </submittedName>
</protein>
<reference evidence="4" key="1">
    <citation type="journal article" date="2019" name="Int. J. Syst. Evol. Microbiol.">
        <title>The Global Catalogue of Microorganisms (GCM) 10K type strain sequencing project: providing services to taxonomists for standard genome sequencing and annotation.</title>
        <authorList>
            <consortium name="The Broad Institute Genomics Platform"/>
            <consortium name="The Broad Institute Genome Sequencing Center for Infectious Disease"/>
            <person name="Wu L."/>
            <person name="Ma J."/>
        </authorList>
    </citation>
    <scope>NUCLEOTIDE SEQUENCE [LARGE SCALE GENOMIC DNA]</scope>
    <source>
        <strain evidence="4">CCUG 55131</strain>
    </source>
</reference>
<gene>
    <name evidence="3" type="ORF">ACFSM0_10160</name>
</gene>
<sequence>MRLLGTLIPLGLLALPAVAEEISAADLPARVLAEAPQVLVLGEIHDNPGHHQNQAAAVAALAPKALVFEMLSPEQAAQVTPELIAQPAKLGEVLGWEAAGWPDFALYAPIFAAAPEAKIYGAALPRAQVRRAFTEPLDALLPEGARYGLDTPYPADVQTELEAETQADHCDALPPEMLPGMVAAQRLRDAAFAQTTLAARAQTGGPVALITGSGHARTDRAVPALIARADPAVRLLTLGQLERPAEGEIDPDQPFDIWIVTDPTPREDPCAAFR</sequence>
<evidence type="ECO:0000313" key="3">
    <source>
        <dbReference type="EMBL" id="MFD2174454.1"/>
    </source>
</evidence>
<dbReference type="EMBL" id="JBHUIX010000011">
    <property type="protein sequence ID" value="MFD2174454.1"/>
    <property type="molecule type" value="Genomic_DNA"/>
</dbReference>
<organism evidence="3 4">
    <name type="scientific">Rhodobacter lacus</name>
    <dbReference type="NCBI Taxonomy" id="1641972"/>
    <lineage>
        <taxon>Bacteria</taxon>
        <taxon>Pseudomonadati</taxon>
        <taxon>Pseudomonadota</taxon>
        <taxon>Alphaproteobacteria</taxon>
        <taxon>Rhodobacterales</taxon>
        <taxon>Rhodobacter group</taxon>
        <taxon>Rhodobacter</taxon>
    </lineage>
</organism>
<keyword evidence="3" id="KW-0449">Lipoprotein</keyword>
<comment type="caution">
    <text evidence="3">The sequence shown here is derived from an EMBL/GenBank/DDBJ whole genome shotgun (WGS) entry which is preliminary data.</text>
</comment>
<keyword evidence="1" id="KW-0732">Signal</keyword>
<dbReference type="RefSeq" id="WP_377389953.1">
    <property type="nucleotide sequence ID" value="NZ_JBHUIX010000011.1"/>
</dbReference>
<feature type="chain" id="PRO_5047266398" evidence="1">
    <location>
        <begin position="20"/>
        <end position="274"/>
    </location>
</feature>
<dbReference type="Pfam" id="PF04187">
    <property type="entry name" value="Cofac_haem_bdg"/>
    <property type="match status" value="1"/>
</dbReference>
<keyword evidence="4" id="KW-1185">Reference proteome</keyword>
<dbReference type="CDD" id="cd14727">
    <property type="entry name" value="ChanN-like"/>
    <property type="match status" value="1"/>
</dbReference>
<feature type="domain" description="Haem-binding uptake Tiki superfamily ChaN" evidence="2">
    <location>
        <begin position="36"/>
        <end position="225"/>
    </location>
</feature>
<dbReference type="Proteomes" id="UP001597413">
    <property type="component" value="Unassembled WGS sequence"/>
</dbReference>
<evidence type="ECO:0000256" key="1">
    <source>
        <dbReference type="SAM" id="SignalP"/>
    </source>
</evidence>
<name>A0ABW5A919_9RHOB</name>
<dbReference type="InterPro" id="IPR007314">
    <property type="entry name" value="Cofac_haem-bd_dom"/>
</dbReference>
<dbReference type="SUPFAM" id="SSF159501">
    <property type="entry name" value="EreA/ChaN-like"/>
    <property type="match status" value="1"/>
</dbReference>
<evidence type="ECO:0000313" key="4">
    <source>
        <dbReference type="Proteomes" id="UP001597413"/>
    </source>
</evidence>